<reference evidence="19" key="1">
    <citation type="submission" date="2021-03" db="EMBL/GenBank/DDBJ databases">
        <title>Comparative genomics and phylogenomic investigation of the class Geoglossomycetes provide insights into ecological specialization and systematics.</title>
        <authorList>
            <person name="Melie T."/>
            <person name="Pirro S."/>
            <person name="Miller A.N."/>
            <person name="Quandt A."/>
        </authorList>
    </citation>
    <scope>NUCLEOTIDE SEQUENCE</scope>
    <source>
        <strain evidence="19">GBOQ0MN5Z8</strain>
    </source>
</reference>
<dbReference type="PANTHER" id="PTHR42884:SF14">
    <property type="entry name" value="NEUROENDOCRINE CONVERTASE 1"/>
    <property type="match status" value="1"/>
</dbReference>
<dbReference type="PRINTS" id="PR00723">
    <property type="entry name" value="SUBTILISIN"/>
</dbReference>
<dbReference type="GO" id="GO:0004252">
    <property type="term" value="F:serine-type endopeptidase activity"/>
    <property type="evidence" value="ECO:0007669"/>
    <property type="project" value="UniProtKB-UniRule"/>
</dbReference>
<dbReference type="PROSITE" id="PS51892">
    <property type="entry name" value="SUBTILASE"/>
    <property type="match status" value="1"/>
</dbReference>
<keyword evidence="9 16" id="KW-1133">Transmembrane helix</keyword>
<dbReference type="InterPro" id="IPR022398">
    <property type="entry name" value="Peptidase_S8_His-AS"/>
</dbReference>
<feature type="active site" description="Charge relay system" evidence="13 14">
    <location>
        <position position="407"/>
    </location>
</feature>
<feature type="region of interest" description="Disordered" evidence="15">
    <location>
        <begin position="803"/>
        <end position="856"/>
    </location>
</feature>
<comment type="similarity">
    <text evidence="2">Belongs to the peptidase S8 family. Furin subfamily.</text>
</comment>
<dbReference type="Gene3D" id="2.60.120.260">
    <property type="entry name" value="Galactose-binding domain-like"/>
    <property type="match status" value="1"/>
</dbReference>
<dbReference type="SUPFAM" id="SSF49785">
    <property type="entry name" value="Galactose-binding domain-like"/>
    <property type="match status" value="1"/>
</dbReference>
<dbReference type="GO" id="GO:0007323">
    <property type="term" value="P:peptide pheromone maturation"/>
    <property type="evidence" value="ECO:0007669"/>
    <property type="project" value="UniProtKB-ARBA"/>
</dbReference>
<organism evidence="19 20">
    <name type="scientific">Glutinoglossum americanum</name>
    <dbReference type="NCBI Taxonomy" id="1670608"/>
    <lineage>
        <taxon>Eukaryota</taxon>
        <taxon>Fungi</taxon>
        <taxon>Dikarya</taxon>
        <taxon>Ascomycota</taxon>
        <taxon>Pezizomycotina</taxon>
        <taxon>Geoglossomycetes</taxon>
        <taxon>Geoglossales</taxon>
        <taxon>Geoglossaceae</taxon>
        <taxon>Glutinoglossum</taxon>
    </lineage>
</organism>
<keyword evidence="10 16" id="KW-0472">Membrane</keyword>
<keyword evidence="20" id="KW-1185">Reference proteome</keyword>
<dbReference type="AlphaFoldDB" id="A0A9P8L1I8"/>
<dbReference type="CDD" id="cd04059">
    <property type="entry name" value="Peptidases_S8_Protein_convertases_Kexins_Furin-like"/>
    <property type="match status" value="1"/>
</dbReference>
<evidence type="ECO:0000313" key="19">
    <source>
        <dbReference type="EMBL" id="KAH0543085.1"/>
    </source>
</evidence>
<dbReference type="InterPro" id="IPR015500">
    <property type="entry name" value="Peptidase_S8_subtilisin-rel"/>
</dbReference>
<sequence>MRCLSALGLLALVSSASASHMRARSYETHDYYAIHLDSSTPPAQVAASLGLEYEGPLGELPDHYIFSSTQHEGDIITEMRRRRRKRGAVGGAYTDALDSILFSQKQKLKPRMQKRAFVPESERQEGPPTPPSNTDGVAVDATIAKQQDIARTLNIQDPIFAEQWHLFNPVQYGHDINVTGVWMQGVTGHGSTVAIVDDGLDMYSDDLRDNYFAEGSYDFNDKVPEPKPVLSDDRHGTRCAGEVAAVKNNVCGVGVAYDSKVAGIRILSAAITDADEAIAMNYAFQKNQIYSCSWGPPDDGKAMDAPGVLIKRAMLNGVQNGRNGKGSVYVFASGNGAGRGDNCNFDGYTNSIYSITIGAIDRLGYSPYYSERCCAQMVVTYSSGSGDAIHTTDVGTNQCSSTHGGTSAAAPLAAGIFALVLSIRPDLSWRDLQYLTQQTAVPVNIEDGSWQPTWAGKNYSHKFGYGKLDSYAIVEAAKTFESVKPQAWYYSPWLHVNHPIPEGGQGLASGVEVTEANLKQANLERLEHVTVTMNIAHAKRGDLSVDLISPSGVLSRLSEARIHDDSTLGYADWTFMSVTHWGEPGIGNWTVIVKDTVTNELNGTFINWKLNLWGESIDPEKAVLLPMPTEHDDDGNGDIPSAATTAIVATTTVEIPSASTGTHVVPTDHIDRPINSKPSATSDAETTASSSSTPLPTSTATPSDENLLPSFFPTFGVSKRTQIWIYGSLVIVIIFCAGLGAYFYLARRKRLQKSSLDAYEFEVLDDQEDLEDATGGTGALGATAGRRRKGGRRAGELYDAFASGDSDEDVFSGDEGMDEKAYLDDADEEAENFGGSSGEKSPANGGESRERLLGRR</sequence>
<evidence type="ECO:0000256" key="11">
    <source>
        <dbReference type="ARBA" id="ARBA00023145"/>
    </source>
</evidence>
<evidence type="ECO:0000256" key="9">
    <source>
        <dbReference type="ARBA" id="ARBA00022989"/>
    </source>
</evidence>
<dbReference type="SUPFAM" id="SSF52743">
    <property type="entry name" value="Subtilisin-like"/>
    <property type="match status" value="1"/>
</dbReference>
<feature type="compositionally biased region" description="Acidic residues" evidence="15">
    <location>
        <begin position="805"/>
        <end position="817"/>
    </location>
</feature>
<evidence type="ECO:0000256" key="3">
    <source>
        <dbReference type="ARBA" id="ARBA00022670"/>
    </source>
</evidence>
<dbReference type="GO" id="GO:0016485">
    <property type="term" value="P:protein processing"/>
    <property type="evidence" value="ECO:0007669"/>
    <property type="project" value="TreeGrafter"/>
</dbReference>
<evidence type="ECO:0000256" key="14">
    <source>
        <dbReference type="PROSITE-ProRule" id="PRU01240"/>
    </source>
</evidence>
<dbReference type="InterPro" id="IPR000209">
    <property type="entry name" value="Peptidase_S8/S53_dom"/>
</dbReference>
<evidence type="ECO:0000256" key="15">
    <source>
        <dbReference type="SAM" id="MobiDB-lite"/>
    </source>
</evidence>
<protein>
    <recommendedName>
        <fullName evidence="18">P/Homo B domain-containing protein</fullName>
    </recommendedName>
</protein>
<feature type="region of interest" description="Disordered" evidence="15">
    <location>
        <begin position="108"/>
        <end position="137"/>
    </location>
</feature>
<evidence type="ECO:0000256" key="7">
    <source>
        <dbReference type="ARBA" id="ARBA00022825"/>
    </source>
</evidence>
<proteinExistence type="inferred from homology"/>
<feature type="signal peptide" evidence="17">
    <location>
        <begin position="1"/>
        <end position="18"/>
    </location>
</feature>
<evidence type="ECO:0000256" key="6">
    <source>
        <dbReference type="ARBA" id="ARBA00022801"/>
    </source>
</evidence>
<feature type="region of interest" description="Disordered" evidence="15">
    <location>
        <begin position="658"/>
        <end position="703"/>
    </location>
</feature>
<dbReference type="GO" id="GO:0005802">
    <property type="term" value="C:trans-Golgi network"/>
    <property type="evidence" value="ECO:0007669"/>
    <property type="project" value="TreeGrafter"/>
</dbReference>
<evidence type="ECO:0000256" key="13">
    <source>
        <dbReference type="PIRSR" id="PIRSR615500-1"/>
    </source>
</evidence>
<keyword evidence="6 14" id="KW-0378">Hydrolase</keyword>
<dbReference type="GO" id="GO:0000139">
    <property type="term" value="C:Golgi membrane"/>
    <property type="evidence" value="ECO:0007669"/>
    <property type="project" value="TreeGrafter"/>
</dbReference>
<keyword evidence="8" id="KW-0106">Calcium</keyword>
<dbReference type="PANTHER" id="PTHR42884">
    <property type="entry name" value="PROPROTEIN CONVERTASE SUBTILISIN/KEXIN-RELATED"/>
    <property type="match status" value="1"/>
</dbReference>
<evidence type="ECO:0000256" key="12">
    <source>
        <dbReference type="ARBA" id="ARBA00023180"/>
    </source>
</evidence>
<feature type="compositionally biased region" description="Basic and acidic residues" evidence="15">
    <location>
        <begin position="847"/>
        <end position="856"/>
    </location>
</feature>
<dbReference type="InterPro" id="IPR036852">
    <property type="entry name" value="Peptidase_S8/S53_dom_sf"/>
</dbReference>
<evidence type="ECO:0000256" key="5">
    <source>
        <dbReference type="ARBA" id="ARBA00022729"/>
    </source>
</evidence>
<evidence type="ECO:0000313" key="20">
    <source>
        <dbReference type="Proteomes" id="UP000698800"/>
    </source>
</evidence>
<dbReference type="PROSITE" id="PS51829">
    <property type="entry name" value="P_HOMO_B"/>
    <property type="match status" value="1"/>
</dbReference>
<feature type="chain" id="PRO_5040292956" description="P/Homo B domain-containing protein" evidence="17">
    <location>
        <begin position="19"/>
        <end position="856"/>
    </location>
</feature>
<dbReference type="Proteomes" id="UP000698800">
    <property type="component" value="Unassembled WGS sequence"/>
</dbReference>
<keyword evidence="5 17" id="KW-0732">Signal</keyword>
<name>A0A9P8L1I8_9PEZI</name>
<dbReference type="InterPro" id="IPR008979">
    <property type="entry name" value="Galactose-bd-like_sf"/>
</dbReference>
<dbReference type="InterPro" id="IPR002884">
    <property type="entry name" value="P_dom"/>
</dbReference>
<feature type="compositionally biased region" description="Low complexity" evidence="15">
    <location>
        <begin position="678"/>
        <end position="703"/>
    </location>
</feature>
<comment type="subcellular location">
    <subcellularLocation>
        <location evidence="1">Membrane</location>
    </subcellularLocation>
</comment>
<dbReference type="FunFam" id="2.60.120.260:FF:000026">
    <property type="entry name" value="proprotein convertase subtilisin/kexin type 7"/>
    <property type="match status" value="1"/>
</dbReference>
<evidence type="ECO:0000256" key="2">
    <source>
        <dbReference type="ARBA" id="ARBA00005325"/>
    </source>
</evidence>
<dbReference type="FunFam" id="3.40.50.200:FF:000005">
    <property type="entry name" value="Proprotein convertase subtilisin/kexin type 7"/>
    <property type="match status" value="1"/>
</dbReference>
<evidence type="ECO:0000259" key="18">
    <source>
        <dbReference type="PROSITE" id="PS51829"/>
    </source>
</evidence>
<gene>
    <name evidence="19" type="ORF">FGG08_002599</name>
</gene>
<dbReference type="Pfam" id="PF01483">
    <property type="entry name" value="P_proprotein"/>
    <property type="match status" value="1"/>
</dbReference>
<dbReference type="InterPro" id="IPR023828">
    <property type="entry name" value="Peptidase_S8_Ser-AS"/>
</dbReference>
<evidence type="ECO:0000256" key="8">
    <source>
        <dbReference type="ARBA" id="ARBA00022837"/>
    </source>
</evidence>
<dbReference type="Pfam" id="PF00082">
    <property type="entry name" value="Peptidase_S8"/>
    <property type="match status" value="1"/>
</dbReference>
<keyword evidence="4 16" id="KW-0812">Transmembrane</keyword>
<comment type="caution">
    <text evidence="19">The sequence shown here is derived from an EMBL/GenBank/DDBJ whole genome shotgun (WGS) entry which is preliminary data.</text>
</comment>
<feature type="active site" description="Charge relay system" evidence="13 14">
    <location>
        <position position="197"/>
    </location>
</feature>
<feature type="domain" description="P/Homo B" evidence="18">
    <location>
        <begin position="483"/>
        <end position="618"/>
    </location>
</feature>
<dbReference type="PROSITE" id="PS00138">
    <property type="entry name" value="SUBTILASE_SER"/>
    <property type="match status" value="1"/>
</dbReference>
<keyword evidence="3 14" id="KW-0645">Protease</keyword>
<keyword evidence="11" id="KW-0865">Zymogen</keyword>
<feature type="active site" description="Charge relay system" evidence="13 14">
    <location>
        <position position="235"/>
    </location>
</feature>
<evidence type="ECO:0000256" key="1">
    <source>
        <dbReference type="ARBA" id="ARBA00004370"/>
    </source>
</evidence>
<evidence type="ECO:0000256" key="10">
    <source>
        <dbReference type="ARBA" id="ARBA00023136"/>
    </source>
</evidence>
<evidence type="ECO:0000256" key="17">
    <source>
        <dbReference type="SAM" id="SignalP"/>
    </source>
</evidence>
<keyword evidence="7 14" id="KW-0720">Serine protease</keyword>
<dbReference type="InterPro" id="IPR034182">
    <property type="entry name" value="Kexin/furin"/>
</dbReference>
<dbReference type="Gene3D" id="3.40.50.200">
    <property type="entry name" value="Peptidase S8/S53 domain"/>
    <property type="match status" value="1"/>
</dbReference>
<dbReference type="PROSITE" id="PS00137">
    <property type="entry name" value="SUBTILASE_HIS"/>
    <property type="match status" value="1"/>
</dbReference>
<evidence type="ECO:0000256" key="16">
    <source>
        <dbReference type="SAM" id="Phobius"/>
    </source>
</evidence>
<dbReference type="EMBL" id="JAGHQL010000040">
    <property type="protein sequence ID" value="KAH0543085.1"/>
    <property type="molecule type" value="Genomic_DNA"/>
</dbReference>
<accession>A0A9P8L1I8</accession>
<feature type="transmembrane region" description="Helical" evidence="16">
    <location>
        <begin position="723"/>
        <end position="745"/>
    </location>
</feature>
<dbReference type="OrthoDB" id="300641at2759"/>
<keyword evidence="12" id="KW-0325">Glycoprotein</keyword>
<evidence type="ECO:0000256" key="4">
    <source>
        <dbReference type="ARBA" id="ARBA00022692"/>
    </source>
</evidence>